<reference evidence="1" key="1">
    <citation type="submission" date="2014-12" db="EMBL/GenBank/DDBJ databases">
        <title>Insight into the proteome of Arion vulgaris.</title>
        <authorList>
            <person name="Aradska J."/>
            <person name="Bulat T."/>
            <person name="Smidak R."/>
            <person name="Sarate P."/>
            <person name="Gangsoo J."/>
            <person name="Sialana F."/>
            <person name="Bilban M."/>
            <person name="Lubec G."/>
        </authorList>
    </citation>
    <scope>NUCLEOTIDE SEQUENCE</scope>
    <source>
        <tissue evidence="1">Skin</tissue>
    </source>
</reference>
<accession>A0A0B6ZAU5</accession>
<gene>
    <name evidence="1" type="primary">ORF55329</name>
</gene>
<dbReference type="AlphaFoldDB" id="A0A0B6ZAU5"/>
<evidence type="ECO:0000313" key="1">
    <source>
        <dbReference type="EMBL" id="CEK65522.1"/>
    </source>
</evidence>
<sequence>MSFLCCITVYIITEDDRCEKEAQKRIGTTKNILNNMKNVLTLRKQNITLCERLCWKPFMQVTHYVAFGNVKVKQL</sequence>
<protein>
    <submittedName>
        <fullName evidence="1">Uncharacterized protein</fullName>
    </submittedName>
</protein>
<proteinExistence type="predicted"/>
<dbReference type="EMBL" id="HACG01018657">
    <property type="protein sequence ID" value="CEK65522.1"/>
    <property type="molecule type" value="Transcribed_RNA"/>
</dbReference>
<organism evidence="1">
    <name type="scientific">Arion vulgaris</name>
    <dbReference type="NCBI Taxonomy" id="1028688"/>
    <lineage>
        <taxon>Eukaryota</taxon>
        <taxon>Metazoa</taxon>
        <taxon>Spiralia</taxon>
        <taxon>Lophotrochozoa</taxon>
        <taxon>Mollusca</taxon>
        <taxon>Gastropoda</taxon>
        <taxon>Heterobranchia</taxon>
        <taxon>Euthyneura</taxon>
        <taxon>Panpulmonata</taxon>
        <taxon>Eupulmonata</taxon>
        <taxon>Stylommatophora</taxon>
        <taxon>Helicina</taxon>
        <taxon>Arionoidea</taxon>
        <taxon>Arionidae</taxon>
        <taxon>Arion</taxon>
    </lineage>
</organism>
<name>A0A0B6ZAU5_9EUPU</name>